<dbReference type="InterPro" id="IPR018490">
    <property type="entry name" value="cNMP-bd_dom_sf"/>
</dbReference>
<dbReference type="EMBL" id="BOPV01000001">
    <property type="protein sequence ID" value="GIL39668.1"/>
    <property type="molecule type" value="Genomic_DNA"/>
</dbReference>
<sequence>MSNMASDTTTEADLDPADPYARGAQTFPVLSSEMAARAFSYGSEESLHAGTMLFERGQRSVDFFLVVAGNVEILESDEDGSQNVVHVHGPGQFTGELDLFNSREILVSARAANDCRVVRVKRANFRRLVTGEPDIGEIIMRAFILRRVGLIRHGQGGVVLIGPSHAGETLRLERFLTRNGYPHRLLDTEIDPDAEGFLDCFNLTADQLPVVITPDHRVLRNPPTAELADALGLTEQIDPSHVYDVAVVGAGPAGLAAAVYAASEGLATIVVEGMAPGGQAGTSSKIENYLGFPTGISGQALAGRAQVQAQKFGARLAIARAATGVDCAASPYALKLEDGQRIQARVVVVATGARYRKLDVENYDRFEGQGIHYAATAMEAQLCGGEHVIVVGGGNSAGQAAVFLSRTCAHVHVLVRASGLAATMSDYLVQRIEQSPRITLHAHTEITGLDGDERLRKVTWTNRKSGDSATNEVGNIFVMIGAEPNTEWLDGCLELDGKGFVRTGKDSNGVPLSSPYATTRPGIFAVGDVRAGSVKRVASGVGEGSVVIQAVHQFLHPTDG</sequence>
<evidence type="ECO:0000313" key="6">
    <source>
        <dbReference type="Proteomes" id="UP000681075"/>
    </source>
</evidence>
<keyword evidence="2" id="KW-0285">Flavoprotein</keyword>
<keyword evidence="6" id="KW-1185">Reference proteome</keyword>
<dbReference type="CDD" id="cd00038">
    <property type="entry name" value="CAP_ED"/>
    <property type="match status" value="1"/>
</dbReference>
<dbReference type="SMART" id="SM00100">
    <property type="entry name" value="cNMP"/>
    <property type="match status" value="1"/>
</dbReference>
<gene>
    <name evidence="5" type="ORF">TMPK1_19050</name>
</gene>
<dbReference type="PROSITE" id="PS50042">
    <property type="entry name" value="CNMP_BINDING_3"/>
    <property type="match status" value="1"/>
</dbReference>
<dbReference type="PRINTS" id="PR00469">
    <property type="entry name" value="PNDRDTASEII"/>
</dbReference>
<dbReference type="AlphaFoldDB" id="A0A8S8X7K2"/>
<accession>A0A8S8X7K2</accession>
<dbReference type="SUPFAM" id="SSF51905">
    <property type="entry name" value="FAD/NAD(P)-binding domain"/>
    <property type="match status" value="1"/>
</dbReference>
<keyword evidence="3" id="KW-0560">Oxidoreductase</keyword>
<reference evidence="5" key="1">
    <citation type="submission" date="2021-02" db="EMBL/GenBank/DDBJ databases">
        <title>Genome sequence of Rhodospirillales sp. strain TMPK1 isolated from soil.</title>
        <authorList>
            <person name="Nakai R."/>
            <person name="Kusada H."/>
            <person name="Tamaki H."/>
        </authorList>
    </citation>
    <scope>NUCLEOTIDE SEQUENCE</scope>
    <source>
        <strain evidence="5">TMPK1</strain>
    </source>
</reference>
<dbReference type="PRINTS" id="PR00368">
    <property type="entry name" value="FADPNR"/>
</dbReference>
<dbReference type="InterPro" id="IPR050097">
    <property type="entry name" value="Ferredoxin-NADP_redctase_2"/>
</dbReference>
<organism evidence="5 6">
    <name type="scientific">Roseiterribacter gracilis</name>
    <dbReference type="NCBI Taxonomy" id="2812848"/>
    <lineage>
        <taxon>Bacteria</taxon>
        <taxon>Pseudomonadati</taxon>
        <taxon>Pseudomonadota</taxon>
        <taxon>Alphaproteobacteria</taxon>
        <taxon>Rhodospirillales</taxon>
        <taxon>Roseiterribacteraceae</taxon>
        <taxon>Roseiterribacter</taxon>
    </lineage>
</organism>
<feature type="domain" description="Cyclic nucleotide-binding" evidence="4">
    <location>
        <begin position="26"/>
        <end position="146"/>
    </location>
</feature>
<dbReference type="GO" id="GO:0016491">
    <property type="term" value="F:oxidoreductase activity"/>
    <property type="evidence" value="ECO:0007669"/>
    <property type="project" value="UniProtKB-KW"/>
</dbReference>
<dbReference type="InterPro" id="IPR036188">
    <property type="entry name" value="FAD/NAD-bd_sf"/>
</dbReference>
<proteinExistence type="predicted"/>
<evidence type="ECO:0000256" key="2">
    <source>
        <dbReference type="ARBA" id="ARBA00022630"/>
    </source>
</evidence>
<dbReference type="Gene3D" id="2.60.120.10">
    <property type="entry name" value="Jelly Rolls"/>
    <property type="match status" value="1"/>
</dbReference>
<dbReference type="PANTHER" id="PTHR48105">
    <property type="entry name" value="THIOREDOXIN REDUCTASE 1-RELATED-RELATED"/>
    <property type="match status" value="1"/>
</dbReference>
<comment type="caution">
    <text evidence="5">The sequence shown here is derived from an EMBL/GenBank/DDBJ whole genome shotgun (WGS) entry which is preliminary data.</text>
</comment>
<dbReference type="InterPro" id="IPR014710">
    <property type="entry name" value="RmlC-like_jellyroll"/>
</dbReference>
<dbReference type="Proteomes" id="UP000681075">
    <property type="component" value="Unassembled WGS sequence"/>
</dbReference>
<evidence type="ECO:0000256" key="3">
    <source>
        <dbReference type="ARBA" id="ARBA00023002"/>
    </source>
</evidence>
<dbReference type="Gene3D" id="3.50.50.60">
    <property type="entry name" value="FAD/NAD(P)-binding domain"/>
    <property type="match status" value="2"/>
</dbReference>
<dbReference type="SUPFAM" id="SSF51206">
    <property type="entry name" value="cAMP-binding domain-like"/>
    <property type="match status" value="1"/>
</dbReference>
<evidence type="ECO:0000259" key="4">
    <source>
        <dbReference type="PROSITE" id="PS50042"/>
    </source>
</evidence>
<evidence type="ECO:0000256" key="1">
    <source>
        <dbReference type="ARBA" id="ARBA00018719"/>
    </source>
</evidence>
<dbReference type="Pfam" id="PF00027">
    <property type="entry name" value="cNMP_binding"/>
    <property type="match status" value="1"/>
</dbReference>
<evidence type="ECO:0000313" key="5">
    <source>
        <dbReference type="EMBL" id="GIL39668.1"/>
    </source>
</evidence>
<name>A0A8S8X7K2_9PROT</name>
<protein>
    <recommendedName>
        <fullName evidence="1">Thioredoxin reductase</fullName>
    </recommendedName>
</protein>
<dbReference type="RefSeq" id="WP_420242771.1">
    <property type="nucleotide sequence ID" value="NZ_BOPV01000001.1"/>
</dbReference>
<dbReference type="InterPro" id="IPR023753">
    <property type="entry name" value="FAD/NAD-binding_dom"/>
</dbReference>
<dbReference type="InterPro" id="IPR000595">
    <property type="entry name" value="cNMP-bd_dom"/>
</dbReference>
<dbReference type="Pfam" id="PF07992">
    <property type="entry name" value="Pyr_redox_2"/>
    <property type="match status" value="1"/>
</dbReference>